<evidence type="ECO:0000256" key="1">
    <source>
        <dbReference type="SAM" id="MobiDB-lite"/>
    </source>
</evidence>
<evidence type="ECO:0000313" key="3">
    <source>
        <dbReference type="EMBL" id="JAQ08241.1"/>
    </source>
</evidence>
<gene>
    <name evidence="3" type="ORF">g.75409</name>
    <name evidence="2" type="ORF">g.75411</name>
</gene>
<name>A0A146L0F1_LYGHE</name>
<dbReference type="EMBL" id="GDHC01016556">
    <property type="protein sequence ID" value="JAQ02073.1"/>
    <property type="molecule type" value="Transcribed_RNA"/>
</dbReference>
<dbReference type="AlphaFoldDB" id="A0A146L0F1"/>
<evidence type="ECO:0000313" key="2">
    <source>
        <dbReference type="EMBL" id="JAQ02073.1"/>
    </source>
</evidence>
<organism evidence="2">
    <name type="scientific">Lygus hesperus</name>
    <name type="common">Western plant bug</name>
    <dbReference type="NCBI Taxonomy" id="30085"/>
    <lineage>
        <taxon>Eukaryota</taxon>
        <taxon>Metazoa</taxon>
        <taxon>Ecdysozoa</taxon>
        <taxon>Arthropoda</taxon>
        <taxon>Hexapoda</taxon>
        <taxon>Insecta</taxon>
        <taxon>Pterygota</taxon>
        <taxon>Neoptera</taxon>
        <taxon>Paraneoptera</taxon>
        <taxon>Hemiptera</taxon>
        <taxon>Heteroptera</taxon>
        <taxon>Panheteroptera</taxon>
        <taxon>Cimicomorpha</taxon>
        <taxon>Miridae</taxon>
        <taxon>Mirini</taxon>
        <taxon>Lygus</taxon>
    </lineage>
</organism>
<sequence length="143" mass="14787">MKCTSGKALQHRQGIGKFATFDWNGIHSVKTDSLVLEHSAPLSPLGVGTAAAYAAGQDAGGGNEEADESRQDQRVDRRRGYESSEVAALPAVVPGGAAISFLRVGHGLDRVGAAVEELVLDLFTAEEAAVHLGVGRGEGGHQA</sequence>
<feature type="compositionally biased region" description="Basic and acidic residues" evidence="1">
    <location>
        <begin position="68"/>
        <end position="82"/>
    </location>
</feature>
<feature type="region of interest" description="Disordered" evidence="1">
    <location>
        <begin position="54"/>
        <end position="83"/>
    </location>
</feature>
<reference evidence="2" key="1">
    <citation type="journal article" date="2016" name="Gigascience">
        <title>De novo construction of an expanded transcriptome assembly for the western tarnished plant bug, Lygus hesperus.</title>
        <authorList>
            <person name="Tassone E.E."/>
            <person name="Geib S.M."/>
            <person name="Hall B."/>
            <person name="Fabrick J.A."/>
            <person name="Brent C.S."/>
            <person name="Hull J.J."/>
        </authorList>
    </citation>
    <scope>NUCLEOTIDE SEQUENCE</scope>
</reference>
<proteinExistence type="predicted"/>
<dbReference type="EMBL" id="GDHC01010388">
    <property type="protein sequence ID" value="JAQ08241.1"/>
    <property type="molecule type" value="Transcribed_RNA"/>
</dbReference>
<accession>A0A146L0F1</accession>
<protein>
    <submittedName>
        <fullName evidence="2">Uncharacterized protein</fullName>
    </submittedName>
</protein>